<evidence type="ECO:0000313" key="6">
    <source>
        <dbReference type="Proteomes" id="UP000237061"/>
    </source>
</evidence>
<evidence type="ECO:0000313" key="5">
    <source>
        <dbReference type="EMBL" id="POH73791.1"/>
    </source>
</evidence>
<dbReference type="RefSeq" id="WP_103465146.1">
    <property type="nucleotide sequence ID" value="NZ_PPXC01000005.1"/>
</dbReference>
<gene>
    <name evidence="5" type="ORF">CVS27_07635</name>
</gene>
<dbReference type="Gene3D" id="3.50.50.60">
    <property type="entry name" value="FAD/NAD(P)-binding domain"/>
    <property type="match status" value="2"/>
</dbReference>
<evidence type="ECO:0000259" key="4">
    <source>
        <dbReference type="Pfam" id="PF01593"/>
    </source>
</evidence>
<dbReference type="PANTHER" id="PTHR10668:SF105">
    <property type="entry name" value="DEHYDROGENASE-RELATED"/>
    <property type="match status" value="1"/>
</dbReference>
<evidence type="ECO:0000256" key="1">
    <source>
        <dbReference type="ARBA" id="ARBA00037217"/>
    </source>
</evidence>
<dbReference type="PANTHER" id="PTHR10668">
    <property type="entry name" value="PHYTOENE DEHYDROGENASE"/>
    <property type="match status" value="1"/>
</dbReference>
<evidence type="ECO:0000256" key="3">
    <source>
        <dbReference type="ARBA" id="ARBA00040298"/>
    </source>
</evidence>
<dbReference type="PRINTS" id="PR00419">
    <property type="entry name" value="ADXRDTASE"/>
</dbReference>
<dbReference type="InterPro" id="IPR036188">
    <property type="entry name" value="FAD/NAD-bd_sf"/>
</dbReference>
<dbReference type="Gene3D" id="3.90.660.50">
    <property type="match status" value="1"/>
</dbReference>
<dbReference type="SUPFAM" id="SSF51905">
    <property type="entry name" value="FAD/NAD(P)-binding domain"/>
    <property type="match status" value="1"/>
</dbReference>
<comment type="subunit">
    <text evidence="2">Interacts with COX5B; this interaction may contribute to localize PYROXD2 to the inner face of the inner mitochondrial membrane.</text>
</comment>
<dbReference type="InterPro" id="IPR002937">
    <property type="entry name" value="Amino_oxidase"/>
</dbReference>
<dbReference type="EMBL" id="PPXC01000005">
    <property type="protein sequence ID" value="POH73791.1"/>
    <property type="molecule type" value="Genomic_DNA"/>
</dbReference>
<evidence type="ECO:0000256" key="2">
    <source>
        <dbReference type="ARBA" id="ARBA00038825"/>
    </source>
</evidence>
<name>A0A2S3ZWZ7_ARTGL</name>
<organism evidence="5 6">
    <name type="scientific">Arthrobacter glacialis</name>
    <dbReference type="NCBI Taxonomy" id="1664"/>
    <lineage>
        <taxon>Bacteria</taxon>
        <taxon>Bacillati</taxon>
        <taxon>Actinomycetota</taxon>
        <taxon>Actinomycetes</taxon>
        <taxon>Micrococcales</taxon>
        <taxon>Micrococcaceae</taxon>
        <taxon>Arthrobacter</taxon>
    </lineage>
</organism>
<comment type="caution">
    <text evidence="5">The sequence shown here is derived from an EMBL/GenBank/DDBJ whole genome shotgun (WGS) entry which is preliminary data.</text>
</comment>
<feature type="domain" description="Amine oxidase" evidence="4">
    <location>
        <begin position="13"/>
        <end position="343"/>
    </location>
</feature>
<dbReference type="AlphaFoldDB" id="A0A2S3ZWZ7"/>
<dbReference type="Proteomes" id="UP000237061">
    <property type="component" value="Unassembled WGS sequence"/>
</dbReference>
<sequence length="482" mass="50404">MTDVAVVGAGPNGLAAAVTLARAGLSVRLFEAADSIGGGTRTAELTLPGFRHDVCAAVHPMALASPFFKAFELSRRIELLVPEVSYGHPLDGGRAGIAYRDLERTVEGLGADGRAWQALMKPLLRRLDGVVDFTQGSLLRLPQDPLAVLEYGVRTLAQGTPAWNMGFKEDVAPAMLTGVAAHAIGRLPSLSASGAGMLLGVLAHASGWPVPRGGSQAIAQAMADDLLTHGGQIEVSHRVVSVAGLKNATGARAVICDVTPRALATMASDVLPTRYIRQLESFKYGAGVCKVDFALSGPVPWTAPELRNAPTLHLGGTRRAIAFAENEVLAGRHPENPYVLAVQAGVIDDSRAPAGQHTFWAYTHVPAGSTRDCTEDIIRSVEKYAPGFKDLILASTTLTAQDVGNYNANYIGGDISSGAVTMAQLLKRPVISPDPWRTPAEGLYLGSASTPPGPAVHGMAGWLAAKSALKNTFGLPAPDLGL</sequence>
<comment type="function">
    <text evidence="1">Probable oxidoreductase that may play a role as regulator of mitochondrial function.</text>
</comment>
<dbReference type="Pfam" id="PF01593">
    <property type="entry name" value="Amino_oxidase"/>
    <property type="match status" value="1"/>
</dbReference>
<proteinExistence type="predicted"/>
<protein>
    <recommendedName>
        <fullName evidence="3">Pyridine nucleotide-disulfide oxidoreductase domain-containing protein 2</fullName>
    </recommendedName>
</protein>
<reference evidence="5 6" key="1">
    <citation type="submission" date="2018-01" db="EMBL/GenBank/DDBJ databases">
        <title>Arthrobacter sp. nov., from glaciers in China.</title>
        <authorList>
            <person name="Liu Q."/>
            <person name="Xin Y.-H."/>
        </authorList>
    </citation>
    <scope>NUCLEOTIDE SEQUENCE [LARGE SCALE GENOMIC DNA]</scope>
    <source>
        <strain evidence="5 6">HLT2-12-2</strain>
    </source>
</reference>
<accession>A0A2S3ZWZ7</accession>
<keyword evidence="6" id="KW-1185">Reference proteome</keyword>
<dbReference type="GO" id="GO:0016491">
    <property type="term" value="F:oxidoreductase activity"/>
    <property type="evidence" value="ECO:0007669"/>
    <property type="project" value="InterPro"/>
</dbReference>